<sequence length="201" mass="23431">MLKIGLTGNIACGKSSVSKELEKRGIHIIDADLISREIYKNEDVMMEMRKFFYDAIDNGEINRKKLGELVFYNEDKLKKLNQITHKKIKSIIEERLSKYQEKNEIAVVDAALLYEAGFEDMVDKVIVVYCDEKEQLKRVMLRDNLSKDEATKRINSQMSQEKKIKRADYIIDNSYTREDLKDNVIKLMLKIRAWMLEGGGI</sequence>
<dbReference type="GO" id="GO:0004140">
    <property type="term" value="F:dephospho-CoA kinase activity"/>
    <property type="evidence" value="ECO:0007669"/>
    <property type="project" value="UniProtKB-UniRule"/>
</dbReference>
<dbReference type="PANTHER" id="PTHR10695:SF46">
    <property type="entry name" value="BIFUNCTIONAL COENZYME A SYNTHASE-RELATED"/>
    <property type="match status" value="1"/>
</dbReference>
<dbReference type="PANTHER" id="PTHR10695">
    <property type="entry name" value="DEPHOSPHO-COA KINASE-RELATED"/>
    <property type="match status" value="1"/>
</dbReference>
<evidence type="ECO:0000256" key="5">
    <source>
        <dbReference type="ARBA" id="ARBA00022777"/>
    </source>
</evidence>
<dbReference type="Proteomes" id="UP000241434">
    <property type="component" value="Unassembled WGS sequence"/>
</dbReference>
<dbReference type="EC" id="2.7.1.24" evidence="8 9"/>
<dbReference type="AlphaFoldDB" id="A0A2P7Q0E6"/>
<comment type="subcellular location">
    <subcellularLocation>
        <location evidence="8">Cytoplasm</location>
    </subcellularLocation>
</comment>
<evidence type="ECO:0000256" key="8">
    <source>
        <dbReference type="HAMAP-Rule" id="MF_00376"/>
    </source>
</evidence>
<dbReference type="OrthoDB" id="9812943at2"/>
<evidence type="ECO:0000256" key="7">
    <source>
        <dbReference type="ARBA" id="ARBA00022993"/>
    </source>
</evidence>
<keyword evidence="3 8" id="KW-0808">Transferase</keyword>
<gene>
    <name evidence="8" type="primary">coaE</name>
    <name evidence="10" type="ORF">UF10_05750</name>
</gene>
<dbReference type="Gene3D" id="3.40.50.300">
    <property type="entry name" value="P-loop containing nucleotide triphosphate hydrolases"/>
    <property type="match status" value="1"/>
</dbReference>
<evidence type="ECO:0000256" key="9">
    <source>
        <dbReference type="NCBIfam" id="TIGR00152"/>
    </source>
</evidence>
<proteinExistence type="inferred from homology"/>
<evidence type="ECO:0000256" key="4">
    <source>
        <dbReference type="ARBA" id="ARBA00022741"/>
    </source>
</evidence>
<accession>A0A2P7Q0E6</accession>
<keyword evidence="4 8" id="KW-0547">Nucleotide-binding</keyword>
<keyword evidence="5 8" id="KW-0418">Kinase</keyword>
<protein>
    <recommendedName>
        <fullName evidence="8 9">Dephospho-CoA kinase</fullName>
        <ecNumber evidence="8 9">2.7.1.24</ecNumber>
    </recommendedName>
    <alternativeName>
        <fullName evidence="8">Dephosphocoenzyme A kinase</fullName>
    </alternativeName>
</protein>
<keyword evidence="11" id="KW-1185">Reference proteome</keyword>
<dbReference type="InterPro" id="IPR027417">
    <property type="entry name" value="P-loop_NTPase"/>
</dbReference>
<dbReference type="InterPro" id="IPR001977">
    <property type="entry name" value="Depp_CoAkinase"/>
</dbReference>
<dbReference type="GO" id="GO:0015937">
    <property type="term" value="P:coenzyme A biosynthetic process"/>
    <property type="evidence" value="ECO:0007669"/>
    <property type="project" value="UniProtKB-UniRule"/>
</dbReference>
<dbReference type="FunFam" id="3.40.50.300:FF:000991">
    <property type="entry name" value="Dephospho-CoA kinase"/>
    <property type="match status" value="1"/>
</dbReference>
<dbReference type="EMBL" id="JYGE01000004">
    <property type="protein sequence ID" value="PSJ31449.1"/>
    <property type="molecule type" value="Genomic_DNA"/>
</dbReference>
<name>A0A2P7Q0E6_9FIRM</name>
<dbReference type="HAMAP" id="MF_00376">
    <property type="entry name" value="Dephospho_CoA_kinase"/>
    <property type="match status" value="1"/>
</dbReference>
<organism evidence="10 11">
    <name type="scientific">Peptostreptococcus russellii</name>
    <dbReference type="NCBI Taxonomy" id="215200"/>
    <lineage>
        <taxon>Bacteria</taxon>
        <taxon>Bacillati</taxon>
        <taxon>Bacillota</taxon>
        <taxon>Clostridia</taxon>
        <taxon>Peptostreptococcales</taxon>
        <taxon>Peptostreptococcaceae</taxon>
        <taxon>Peptostreptococcus</taxon>
    </lineage>
</organism>
<dbReference type="PROSITE" id="PS51219">
    <property type="entry name" value="DPCK"/>
    <property type="match status" value="1"/>
</dbReference>
<evidence type="ECO:0000313" key="11">
    <source>
        <dbReference type="Proteomes" id="UP000241434"/>
    </source>
</evidence>
<reference evidence="10" key="1">
    <citation type="thesis" date="2015" institute="Rutgers" country="The State University of New Jersey, 14 College Farm Rd., New Brunswick, NJ, USA">
        <title>Ammonia toxicity in bacteria and its implications for treatment of and resource recovery from highly nitrogenous organic wastes.</title>
        <authorList>
            <person name="Luther A.K."/>
        </authorList>
    </citation>
    <scope>NUCLEOTIDE SEQUENCE</scope>
    <source>
        <strain evidence="10">RT-10B</strain>
    </source>
</reference>
<comment type="pathway">
    <text evidence="8">Cofactor biosynthesis; coenzyme A biosynthesis; CoA from (R)-pantothenate: step 5/5.</text>
</comment>
<evidence type="ECO:0000256" key="6">
    <source>
        <dbReference type="ARBA" id="ARBA00022840"/>
    </source>
</evidence>
<comment type="catalytic activity">
    <reaction evidence="8">
        <text>3'-dephospho-CoA + ATP = ADP + CoA + H(+)</text>
        <dbReference type="Rhea" id="RHEA:18245"/>
        <dbReference type="ChEBI" id="CHEBI:15378"/>
        <dbReference type="ChEBI" id="CHEBI:30616"/>
        <dbReference type="ChEBI" id="CHEBI:57287"/>
        <dbReference type="ChEBI" id="CHEBI:57328"/>
        <dbReference type="ChEBI" id="CHEBI:456216"/>
        <dbReference type="EC" id="2.7.1.24"/>
    </reaction>
</comment>
<evidence type="ECO:0000256" key="2">
    <source>
        <dbReference type="ARBA" id="ARBA00022490"/>
    </source>
</evidence>
<evidence type="ECO:0000256" key="1">
    <source>
        <dbReference type="ARBA" id="ARBA00009018"/>
    </source>
</evidence>
<keyword evidence="2 8" id="KW-0963">Cytoplasm</keyword>
<comment type="caution">
    <text evidence="10">The sequence shown here is derived from an EMBL/GenBank/DDBJ whole genome shotgun (WGS) entry which is preliminary data.</text>
</comment>
<dbReference type="NCBIfam" id="TIGR00152">
    <property type="entry name" value="dephospho-CoA kinase"/>
    <property type="match status" value="1"/>
</dbReference>
<dbReference type="GO" id="GO:0005737">
    <property type="term" value="C:cytoplasm"/>
    <property type="evidence" value="ECO:0007669"/>
    <property type="project" value="UniProtKB-SubCell"/>
</dbReference>
<dbReference type="CDD" id="cd02022">
    <property type="entry name" value="DPCK"/>
    <property type="match status" value="1"/>
</dbReference>
<feature type="binding site" evidence="8">
    <location>
        <begin position="11"/>
        <end position="16"/>
    </location>
    <ligand>
        <name>ATP</name>
        <dbReference type="ChEBI" id="CHEBI:30616"/>
    </ligand>
</feature>
<keyword evidence="7 8" id="KW-0173">Coenzyme A biosynthesis</keyword>
<evidence type="ECO:0000256" key="3">
    <source>
        <dbReference type="ARBA" id="ARBA00022679"/>
    </source>
</evidence>
<comment type="function">
    <text evidence="8">Catalyzes the phosphorylation of the 3'-hydroxyl group of dephosphocoenzyme A to form coenzyme A.</text>
</comment>
<keyword evidence="6 8" id="KW-0067">ATP-binding</keyword>
<dbReference type="GO" id="GO:0005524">
    <property type="term" value="F:ATP binding"/>
    <property type="evidence" value="ECO:0007669"/>
    <property type="project" value="UniProtKB-UniRule"/>
</dbReference>
<dbReference type="UniPathway" id="UPA00241">
    <property type="reaction ID" value="UER00356"/>
</dbReference>
<comment type="similarity">
    <text evidence="1 8">Belongs to the CoaE family.</text>
</comment>
<dbReference type="Pfam" id="PF01121">
    <property type="entry name" value="CoaE"/>
    <property type="match status" value="1"/>
</dbReference>
<dbReference type="SUPFAM" id="SSF52540">
    <property type="entry name" value="P-loop containing nucleoside triphosphate hydrolases"/>
    <property type="match status" value="1"/>
</dbReference>
<evidence type="ECO:0000313" key="10">
    <source>
        <dbReference type="EMBL" id="PSJ31449.1"/>
    </source>
</evidence>